<comment type="caution">
    <text evidence="6">The sequence shown here is derived from an EMBL/GenBank/DDBJ whole genome shotgun (WGS) entry which is preliminary data.</text>
</comment>
<dbReference type="PRINTS" id="PR00465">
    <property type="entry name" value="EP450IV"/>
</dbReference>
<reference evidence="6 7" key="1">
    <citation type="submission" date="2017-05" db="EMBL/GenBank/DDBJ databases">
        <title>Draft genome sequence of Elsinoe australis.</title>
        <authorList>
            <person name="Cheng Q."/>
        </authorList>
    </citation>
    <scope>NUCLEOTIDE SEQUENCE [LARGE SCALE GENOMIC DNA]</scope>
    <source>
        <strain evidence="6 7">NL1</strain>
    </source>
</reference>
<dbReference type="InterPro" id="IPR002403">
    <property type="entry name" value="Cyt_P450_E_grp-IV"/>
</dbReference>
<dbReference type="InterPro" id="IPR036396">
    <property type="entry name" value="Cyt_P450_sf"/>
</dbReference>
<evidence type="ECO:0000256" key="5">
    <source>
        <dbReference type="PIRSR" id="PIRSR602403-1"/>
    </source>
</evidence>
<dbReference type="FunFam" id="1.10.630.10:FF:000090">
    <property type="entry name" value="Cytochrome P450 monooxygenase"/>
    <property type="match status" value="1"/>
</dbReference>
<keyword evidence="3 5" id="KW-0479">Metal-binding</keyword>
<protein>
    <submittedName>
        <fullName evidence="6">Isotrichodermin C-15 hydroxylase</fullName>
    </submittedName>
</protein>
<dbReference type="GO" id="GO:0005506">
    <property type="term" value="F:iron ion binding"/>
    <property type="evidence" value="ECO:0007669"/>
    <property type="project" value="InterPro"/>
</dbReference>
<evidence type="ECO:0000256" key="4">
    <source>
        <dbReference type="ARBA" id="ARBA00023004"/>
    </source>
</evidence>
<dbReference type="EMBL" id="NHZQ01000331">
    <property type="protein sequence ID" value="PSK43021.1"/>
    <property type="molecule type" value="Genomic_DNA"/>
</dbReference>
<comment type="cofactor">
    <cofactor evidence="1 5">
        <name>heme</name>
        <dbReference type="ChEBI" id="CHEBI:30413"/>
    </cofactor>
</comment>
<dbReference type="Pfam" id="PF00067">
    <property type="entry name" value="p450"/>
    <property type="match status" value="1"/>
</dbReference>
<name>A0A2P7Z498_9PEZI</name>
<keyword evidence="7" id="KW-1185">Reference proteome</keyword>
<evidence type="ECO:0000313" key="6">
    <source>
        <dbReference type="EMBL" id="PSK43021.1"/>
    </source>
</evidence>
<organism evidence="6 7">
    <name type="scientific">Elsinoe australis</name>
    <dbReference type="NCBI Taxonomy" id="40998"/>
    <lineage>
        <taxon>Eukaryota</taxon>
        <taxon>Fungi</taxon>
        <taxon>Dikarya</taxon>
        <taxon>Ascomycota</taxon>
        <taxon>Pezizomycotina</taxon>
        <taxon>Dothideomycetes</taxon>
        <taxon>Dothideomycetidae</taxon>
        <taxon>Myriangiales</taxon>
        <taxon>Elsinoaceae</taxon>
        <taxon>Elsinoe</taxon>
    </lineage>
</organism>
<dbReference type="PANTHER" id="PTHR24305">
    <property type="entry name" value="CYTOCHROME P450"/>
    <property type="match status" value="1"/>
</dbReference>
<dbReference type="CDD" id="cd00302">
    <property type="entry name" value="cytochrome_P450"/>
    <property type="match status" value="1"/>
</dbReference>
<proteinExistence type="inferred from homology"/>
<dbReference type="PRINTS" id="PR00385">
    <property type="entry name" value="P450"/>
</dbReference>
<dbReference type="AlphaFoldDB" id="A0A2P7Z498"/>
<dbReference type="GO" id="GO:0020037">
    <property type="term" value="F:heme binding"/>
    <property type="evidence" value="ECO:0007669"/>
    <property type="project" value="InterPro"/>
</dbReference>
<dbReference type="InterPro" id="IPR050121">
    <property type="entry name" value="Cytochrome_P450_monoxygenase"/>
</dbReference>
<evidence type="ECO:0000256" key="3">
    <source>
        <dbReference type="ARBA" id="ARBA00022723"/>
    </source>
</evidence>
<accession>A0A2P7Z498</accession>
<keyword evidence="4 5" id="KW-0408">Iron</keyword>
<comment type="similarity">
    <text evidence="2">Belongs to the cytochrome P450 family.</text>
</comment>
<evidence type="ECO:0000313" key="7">
    <source>
        <dbReference type="Proteomes" id="UP000243723"/>
    </source>
</evidence>
<sequence length="566" mass="63356">MTIKSFYLVGQDKATYGQDIHVEQYHDLEALQAAVASQYNIIDTNGVGLQDPKGEPLDDLDAVLDCDDEIGVTVDGQAIRDPTGPQGIPIAGSYYEVFPDHLGNHARLFQTYGPLIKYSTMGKENYLTNDPAIAAVAFQEGHWFSKKITGNHPLAGIKDNRALFIGDTDTEAWRQAHKFIPPSMSPRAVRHYTPLMEASVKDSFSVFDKLDEDNEAWNVYQYMLKLASQTVFKFALGYDAHHFDSPDSPLNELVVLIAQSLSLNKKVTSRGSWYQALGFVPYTAPNELRQIQTRLWTILNKAIDEAPKGDSEDDLELQTAALGASCVVDYLKRATDDKGNKLPRDLVIPNMLPISGAGFTTTSALLSWLIYSLCVYEGNQDRLLQELVDAGVSEKTKWTPELSDGLTFLDKFVKETQRLHNPSFQPGRTALVDCIVPGGYKLPAGAVVICALHAIHNNPKIWSNPDRFDPDRWGSDEVKNRPKNSYIPFAIGPRSCIGFNFALGEVKVLLPELVYRYEFSKEGDEAVTYDPEFQLIRPMNFYVRARKRTSWPKPSPDARKIAEDHE</sequence>
<gene>
    <name evidence="6" type="ORF">B9Z65_6975</name>
</gene>
<dbReference type="InterPro" id="IPR001128">
    <property type="entry name" value="Cyt_P450"/>
</dbReference>
<evidence type="ECO:0000256" key="1">
    <source>
        <dbReference type="ARBA" id="ARBA00001971"/>
    </source>
</evidence>
<evidence type="ECO:0000256" key="2">
    <source>
        <dbReference type="ARBA" id="ARBA00010617"/>
    </source>
</evidence>
<dbReference type="STRING" id="40998.A0A2P7Z498"/>
<dbReference type="SUPFAM" id="SSF48264">
    <property type="entry name" value="Cytochrome P450"/>
    <property type="match status" value="1"/>
</dbReference>
<feature type="binding site" description="axial binding residue" evidence="5">
    <location>
        <position position="496"/>
    </location>
    <ligand>
        <name>heme</name>
        <dbReference type="ChEBI" id="CHEBI:30413"/>
    </ligand>
    <ligandPart>
        <name>Fe</name>
        <dbReference type="ChEBI" id="CHEBI:18248"/>
    </ligandPart>
</feature>
<dbReference type="Gene3D" id="1.10.630.10">
    <property type="entry name" value="Cytochrome P450"/>
    <property type="match status" value="1"/>
</dbReference>
<dbReference type="GO" id="GO:0004497">
    <property type="term" value="F:monooxygenase activity"/>
    <property type="evidence" value="ECO:0007669"/>
    <property type="project" value="InterPro"/>
</dbReference>
<dbReference type="PANTHER" id="PTHR24305:SF87">
    <property type="entry name" value="CYTOCHROME P450 MONOOXYGENASE ALND-RELATED"/>
    <property type="match status" value="1"/>
</dbReference>
<dbReference type="Proteomes" id="UP000243723">
    <property type="component" value="Unassembled WGS sequence"/>
</dbReference>
<keyword evidence="5" id="KW-0349">Heme</keyword>
<dbReference type="OrthoDB" id="1470350at2759"/>
<dbReference type="GO" id="GO:0016705">
    <property type="term" value="F:oxidoreductase activity, acting on paired donors, with incorporation or reduction of molecular oxygen"/>
    <property type="evidence" value="ECO:0007669"/>
    <property type="project" value="InterPro"/>
</dbReference>